<evidence type="ECO:0000313" key="11">
    <source>
        <dbReference type="Proteomes" id="UP000824094"/>
    </source>
</evidence>
<dbReference type="Pfam" id="PF21694">
    <property type="entry name" value="DNA_pol3_delta_C"/>
    <property type="match status" value="1"/>
</dbReference>
<dbReference type="InterPro" id="IPR008921">
    <property type="entry name" value="DNA_pol3_clamp-load_cplx_C"/>
</dbReference>
<keyword evidence="4" id="KW-0235">DNA replication</keyword>
<comment type="catalytic activity">
    <reaction evidence="7">
        <text>DNA(n) + a 2'-deoxyribonucleoside 5'-triphosphate = DNA(n+1) + diphosphate</text>
        <dbReference type="Rhea" id="RHEA:22508"/>
        <dbReference type="Rhea" id="RHEA-COMP:17339"/>
        <dbReference type="Rhea" id="RHEA-COMP:17340"/>
        <dbReference type="ChEBI" id="CHEBI:33019"/>
        <dbReference type="ChEBI" id="CHEBI:61560"/>
        <dbReference type="ChEBI" id="CHEBI:173112"/>
        <dbReference type="EC" id="2.7.7.7"/>
    </reaction>
</comment>
<dbReference type="PANTHER" id="PTHR34388">
    <property type="entry name" value="DNA POLYMERASE III SUBUNIT DELTA"/>
    <property type="match status" value="1"/>
</dbReference>
<evidence type="ECO:0000259" key="9">
    <source>
        <dbReference type="Pfam" id="PF21694"/>
    </source>
</evidence>
<reference evidence="10" key="1">
    <citation type="submission" date="2020-10" db="EMBL/GenBank/DDBJ databases">
        <authorList>
            <person name="Gilroy R."/>
        </authorList>
    </citation>
    <scope>NUCLEOTIDE SEQUENCE</scope>
    <source>
        <strain evidence="10">18911</strain>
    </source>
</reference>
<evidence type="ECO:0000256" key="1">
    <source>
        <dbReference type="ARBA" id="ARBA00012417"/>
    </source>
</evidence>
<feature type="domain" description="DNA polymerase III delta subunit-like C-terminal" evidence="9">
    <location>
        <begin position="220"/>
        <end position="332"/>
    </location>
</feature>
<keyword evidence="3 10" id="KW-0548">Nucleotidyltransferase</keyword>
<dbReference type="GO" id="GO:0003677">
    <property type="term" value="F:DNA binding"/>
    <property type="evidence" value="ECO:0007669"/>
    <property type="project" value="InterPro"/>
</dbReference>
<evidence type="ECO:0000313" key="10">
    <source>
        <dbReference type="EMBL" id="HIU60314.1"/>
    </source>
</evidence>
<comment type="caution">
    <text evidence="10">The sequence shown here is derived from an EMBL/GenBank/DDBJ whole genome shotgun (WGS) entry which is preliminary data.</text>
</comment>
<dbReference type="EMBL" id="DVNF01000083">
    <property type="protein sequence ID" value="HIU60314.1"/>
    <property type="molecule type" value="Genomic_DNA"/>
</dbReference>
<accession>A0A9D1MHV5</accession>
<dbReference type="EC" id="2.7.7.7" evidence="1"/>
<reference evidence="10" key="2">
    <citation type="journal article" date="2021" name="PeerJ">
        <title>Extensive microbial diversity within the chicken gut microbiome revealed by metagenomics and culture.</title>
        <authorList>
            <person name="Gilroy R."/>
            <person name="Ravi A."/>
            <person name="Getino M."/>
            <person name="Pursley I."/>
            <person name="Horton D.L."/>
            <person name="Alikhan N.F."/>
            <person name="Baker D."/>
            <person name="Gharbi K."/>
            <person name="Hall N."/>
            <person name="Watson M."/>
            <person name="Adriaenssens E.M."/>
            <person name="Foster-Nyarko E."/>
            <person name="Jarju S."/>
            <person name="Secka A."/>
            <person name="Antonio M."/>
            <person name="Oren A."/>
            <person name="Chaudhuri R.R."/>
            <person name="La Ragione R."/>
            <person name="Hildebrand F."/>
            <person name="Pallen M.J."/>
        </authorList>
    </citation>
    <scope>NUCLEOTIDE SEQUENCE</scope>
    <source>
        <strain evidence="10">18911</strain>
    </source>
</reference>
<dbReference type="PANTHER" id="PTHR34388:SF1">
    <property type="entry name" value="DNA POLYMERASE III SUBUNIT DELTA"/>
    <property type="match status" value="1"/>
</dbReference>
<keyword evidence="2 10" id="KW-0808">Transferase</keyword>
<protein>
    <recommendedName>
        <fullName evidence="1">DNA-directed DNA polymerase</fullName>
        <ecNumber evidence="1">2.7.7.7</ecNumber>
    </recommendedName>
</protein>
<organism evidence="10 11">
    <name type="scientific">Candidatus Stercoripulliclostridium merdigallinarum</name>
    <dbReference type="NCBI Taxonomy" id="2840951"/>
    <lineage>
        <taxon>Bacteria</taxon>
        <taxon>Bacillati</taxon>
        <taxon>Bacillota</taxon>
        <taxon>Clostridia</taxon>
        <taxon>Eubacteriales</taxon>
        <taxon>Candidatus Stercoripulliclostridium</taxon>
    </lineage>
</organism>
<gene>
    <name evidence="10" type="primary">holA</name>
    <name evidence="10" type="ORF">IAB05_02855</name>
</gene>
<comment type="similarity">
    <text evidence="6">Belongs to the DNA polymerase HolA subunit family.</text>
</comment>
<dbReference type="Gene3D" id="1.20.272.10">
    <property type="match status" value="1"/>
</dbReference>
<dbReference type="Gene3D" id="1.10.8.60">
    <property type="match status" value="1"/>
</dbReference>
<dbReference type="NCBIfam" id="TIGR01128">
    <property type="entry name" value="holA"/>
    <property type="match status" value="1"/>
</dbReference>
<feature type="compositionally biased region" description="Basic and acidic residues" evidence="8">
    <location>
        <begin position="89"/>
        <end position="109"/>
    </location>
</feature>
<dbReference type="InterPro" id="IPR005790">
    <property type="entry name" value="DNA_polIII_delta"/>
</dbReference>
<dbReference type="GO" id="GO:0003887">
    <property type="term" value="F:DNA-directed DNA polymerase activity"/>
    <property type="evidence" value="ECO:0007669"/>
    <property type="project" value="UniProtKB-KW"/>
</dbReference>
<name>A0A9D1MHV5_9FIRM</name>
<evidence type="ECO:0000256" key="6">
    <source>
        <dbReference type="ARBA" id="ARBA00034754"/>
    </source>
</evidence>
<evidence type="ECO:0000256" key="2">
    <source>
        <dbReference type="ARBA" id="ARBA00022679"/>
    </source>
</evidence>
<dbReference type="SUPFAM" id="SSF48019">
    <property type="entry name" value="post-AAA+ oligomerization domain-like"/>
    <property type="match status" value="1"/>
</dbReference>
<dbReference type="InterPro" id="IPR048466">
    <property type="entry name" value="DNA_pol3_delta-like_C"/>
</dbReference>
<evidence type="ECO:0000256" key="5">
    <source>
        <dbReference type="ARBA" id="ARBA00022932"/>
    </source>
</evidence>
<dbReference type="Proteomes" id="UP000824094">
    <property type="component" value="Unassembled WGS sequence"/>
</dbReference>
<dbReference type="AlphaFoldDB" id="A0A9D1MHV5"/>
<evidence type="ECO:0000256" key="7">
    <source>
        <dbReference type="ARBA" id="ARBA00049244"/>
    </source>
</evidence>
<keyword evidence="5" id="KW-0239">DNA-directed DNA polymerase</keyword>
<dbReference type="SUPFAM" id="SSF52540">
    <property type="entry name" value="P-loop containing nucleoside triphosphate hydrolases"/>
    <property type="match status" value="1"/>
</dbReference>
<proteinExistence type="inferred from homology"/>
<sequence>MAAKTGSGVHASEFSLENNSFCYLEGDDVYWRRVVVDKFIRAVPEEYRDFNLKRLPSGWTSGDLSEAVSAISPFFDQPIVVICGSISSDGKKKDAKPSKKEGKEETVSKADTENWNAIMSAAGAADAVKVLILDGKIPSTFKKQMTAVDCSKPDAAVLRKLIEKLASPYKIDFRASNALAERTDGNAERIANELEKLKSFCDGKAIAYDDVTELVADTMERSVFELTNALADKDKARAKALLDRFISSGVAYPQLFRLLISQYRRLFYAAVSPLGDKELAETMGVKEYAVTKNRAAAKKYGKQTLKKVLDLLERAEFDYRSGVDSDETAFNSAFADILTI</sequence>
<dbReference type="GO" id="GO:0009360">
    <property type="term" value="C:DNA polymerase III complex"/>
    <property type="evidence" value="ECO:0007669"/>
    <property type="project" value="TreeGrafter"/>
</dbReference>
<evidence type="ECO:0000256" key="8">
    <source>
        <dbReference type="SAM" id="MobiDB-lite"/>
    </source>
</evidence>
<dbReference type="InterPro" id="IPR027417">
    <property type="entry name" value="P-loop_NTPase"/>
</dbReference>
<dbReference type="GO" id="GO:0006261">
    <property type="term" value="P:DNA-templated DNA replication"/>
    <property type="evidence" value="ECO:0007669"/>
    <property type="project" value="TreeGrafter"/>
</dbReference>
<evidence type="ECO:0000256" key="4">
    <source>
        <dbReference type="ARBA" id="ARBA00022705"/>
    </source>
</evidence>
<evidence type="ECO:0000256" key="3">
    <source>
        <dbReference type="ARBA" id="ARBA00022695"/>
    </source>
</evidence>
<feature type="region of interest" description="Disordered" evidence="8">
    <location>
        <begin position="88"/>
        <end position="109"/>
    </location>
</feature>